<gene>
    <name evidence="2" type="ORF">UFOPK3402_00639</name>
</gene>
<feature type="compositionally biased region" description="Low complexity" evidence="1">
    <location>
        <begin position="1"/>
        <end position="17"/>
    </location>
</feature>
<proteinExistence type="predicted"/>
<sequence length="435" mass="46996">MTEATAPGTAPVPTPAALRPPTTKLASDPTKFGRVTDDGTVYLLAPEGEVAVGQWAAGPPAEGLAFFGRKYDDLVVEVDLVRQRLTDGRATGEQAQAVLTKVRESLAARSFVGDIAALEAKCHELEQIVSTAKAAATAHKAEQRAKAAIAREALTAEAEALGDSTAWKSTSERFASMIEEWKSLPHADRASEQAMWKRISAARARFDKARRAHFAELDSERKVAVARKRELIAQAEALSSSTDWAGTGRKLRDLMTAWKDAPRSSKQDEDKLWKRFKAAQDLFYAAKSGAEASEEESLKANLPVKEALVVEAEALLPVNDTAGAKRTMRSISDRWEAAGDLPRADRDRLERRLKKVDDAIRSGEADAWKRSNPETRARAESTANAFTDGIAKLEAKRAQALAKGNAAEVERIDASIAGTQALLAAAQAAAAEFRP</sequence>
<dbReference type="InterPro" id="IPR007139">
    <property type="entry name" value="DUF349"/>
</dbReference>
<protein>
    <submittedName>
        <fullName evidence="2">Unannotated protein</fullName>
    </submittedName>
</protein>
<dbReference type="EMBL" id="CAFBLS010000059">
    <property type="protein sequence ID" value="CAB4870000.1"/>
    <property type="molecule type" value="Genomic_DNA"/>
</dbReference>
<reference evidence="2" key="1">
    <citation type="submission" date="2020-05" db="EMBL/GenBank/DDBJ databases">
        <authorList>
            <person name="Chiriac C."/>
            <person name="Salcher M."/>
            <person name="Ghai R."/>
            <person name="Kavagutti S V."/>
        </authorList>
    </citation>
    <scope>NUCLEOTIDE SEQUENCE</scope>
</reference>
<evidence type="ECO:0000256" key="1">
    <source>
        <dbReference type="SAM" id="MobiDB-lite"/>
    </source>
</evidence>
<dbReference type="AlphaFoldDB" id="A0A6J7DKH3"/>
<feature type="region of interest" description="Disordered" evidence="1">
    <location>
        <begin position="1"/>
        <end position="32"/>
    </location>
</feature>
<name>A0A6J7DKH3_9ZZZZ</name>
<accession>A0A6J7DKH3</accession>
<organism evidence="2">
    <name type="scientific">freshwater metagenome</name>
    <dbReference type="NCBI Taxonomy" id="449393"/>
    <lineage>
        <taxon>unclassified sequences</taxon>
        <taxon>metagenomes</taxon>
        <taxon>ecological metagenomes</taxon>
    </lineage>
</organism>
<evidence type="ECO:0000313" key="2">
    <source>
        <dbReference type="EMBL" id="CAB4870000.1"/>
    </source>
</evidence>
<dbReference type="Pfam" id="PF03993">
    <property type="entry name" value="DUF349"/>
    <property type="match status" value="3"/>
</dbReference>